<name>A0AA40LNF7_CNENI</name>
<keyword evidence="2" id="KW-1185">Reference proteome</keyword>
<proteinExistence type="predicted"/>
<dbReference type="AlphaFoldDB" id="A0AA40LNF7"/>
<evidence type="ECO:0000313" key="2">
    <source>
        <dbReference type="Proteomes" id="UP001177744"/>
    </source>
</evidence>
<sequence>MVPIHAFFPVSPYLPPSPTPHAHSFLNTAQAKSGHPLFPAGLFIAVATCARPERGPAGRRLGRRACVSPPAGPRTAVLPTLPSRAAGVRPGPGACCPLTGKSSSTYGSYLILLKCWLCSKLWQKRFVFLCVCRVSTVWFFMTHG</sequence>
<protein>
    <submittedName>
        <fullName evidence="1">Uncharacterized protein</fullName>
    </submittedName>
</protein>
<accession>A0AA40LNF7</accession>
<comment type="caution">
    <text evidence="1">The sequence shown here is derived from an EMBL/GenBank/DDBJ whole genome shotgun (WGS) entry which is preliminary data.</text>
</comment>
<evidence type="ECO:0000313" key="1">
    <source>
        <dbReference type="EMBL" id="KAK1338128.1"/>
    </source>
</evidence>
<gene>
    <name evidence="1" type="ORF">QTO34_001238</name>
</gene>
<organism evidence="1 2">
    <name type="scientific">Cnephaeus nilssonii</name>
    <name type="common">Northern bat</name>
    <name type="synonym">Eptesicus nilssonii</name>
    <dbReference type="NCBI Taxonomy" id="3371016"/>
    <lineage>
        <taxon>Eukaryota</taxon>
        <taxon>Metazoa</taxon>
        <taxon>Chordata</taxon>
        <taxon>Craniata</taxon>
        <taxon>Vertebrata</taxon>
        <taxon>Euteleostomi</taxon>
        <taxon>Mammalia</taxon>
        <taxon>Eutheria</taxon>
        <taxon>Laurasiatheria</taxon>
        <taxon>Chiroptera</taxon>
        <taxon>Yangochiroptera</taxon>
        <taxon>Vespertilionidae</taxon>
        <taxon>Cnephaeus</taxon>
    </lineage>
</organism>
<dbReference type="EMBL" id="JAULJE010000010">
    <property type="protein sequence ID" value="KAK1338128.1"/>
    <property type="molecule type" value="Genomic_DNA"/>
</dbReference>
<reference evidence="1" key="1">
    <citation type="submission" date="2023-06" db="EMBL/GenBank/DDBJ databases">
        <title>Reference genome for the Northern bat (Eptesicus nilssonii), a most northern bat species.</title>
        <authorList>
            <person name="Laine V.N."/>
            <person name="Pulliainen A.T."/>
            <person name="Lilley T.M."/>
        </authorList>
    </citation>
    <scope>NUCLEOTIDE SEQUENCE</scope>
    <source>
        <strain evidence="1">BLF_Eptnil</strain>
        <tissue evidence="1">Kidney</tissue>
    </source>
</reference>
<dbReference type="Proteomes" id="UP001177744">
    <property type="component" value="Unassembled WGS sequence"/>
</dbReference>